<evidence type="ECO:0000256" key="4">
    <source>
        <dbReference type="SAM" id="MobiDB-lite"/>
    </source>
</evidence>
<organism evidence="5 6">
    <name type="scientific">Asparagus officinalis</name>
    <name type="common">Garden asparagus</name>
    <dbReference type="NCBI Taxonomy" id="4686"/>
    <lineage>
        <taxon>Eukaryota</taxon>
        <taxon>Viridiplantae</taxon>
        <taxon>Streptophyta</taxon>
        <taxon>Embryophyta</taxon>
        <taxon>Tracheophyta</taxon>
        <taxon>Spermatophyta</taxon>
        <taxon>Magnoliopsida</taxon>
        <taxon>Liliopsida</taxon>
        <taxon>Asparagales</taxon>
        <taxon>Asparagaceae</taxon>
        <taxon>Asparagoideae</taxon>
        <taxon>Asparagus</taxon>
    </lineage>
</organism>
<dbReference type="GO" id="GO:0016746">
    <property type="term" value="F:acyltransferase activity"/>
    <property type="evidence" value="ECO:0007669"/>
    <property type="project" value="UniProtKB-KW"/>
</dbReference>
<evidence type="ECO:0000256" key="1">
    <source>
        <dbReference type="ARBA" id="ARBA00009861"/>
    </source>
</evidence>
<dbReference type="EMBL" id="CM007383">
    <property type="protein sequence ID" value="ONK74225.1"/>
    <property type="molecule type" value="Genomic_DNA"/>
</dbReference>
<proteinExistence type="inferred from homology"/>
<keyword evidence="6" id="KW-1185">Reference proteome</keyword>
<evidence type="ECO:0000256" key="2">
    <source>
        <dbReference type="ARBA" id="ARBA00022679"/>
    </source>
</evidence>
<keyword evidence="2" id="KW-0808">Transferase</keyword>
<dbReference type="OMA" id="AIPESQC"/>
<dbReference type="InterPro" id="IPR050898">
    <property type="entry name" value="Plant_acyltransferase"/>
</dbReference>
<dbReference type="InterPro" id="IPR023213">
    <property type="entry name" value="CAT-like_dom_sf"/>
</dbReference>
<dbReference type="Proteomes" id="UP000243459">
    <property type="component" value="Chromosome 3"/>
</dbReference>
<dbReference type="Gramene" id="ONK74225">
    <property type="protein sequence ID" value="ONK74225"/>
    <property type="gene ID" value="A4U43_C03F4080"/>
</dbReference>
<sequence>MVATVLAAFNGNMAQPRTRNNVLSIMRRFSVTRNAPQLVSPSEPTPSGSLPLSATDNRPYFNTYEQTVHVYRHGREPAKVIKEALSRALVPYYPVAGRLRRSEHGNLEVDCTDNGGIGFVEASADCSLEDVNHFVDPPPLVIPAEQLLPTDVEKHQPIFLMQAGLAQFMNAVGEISASLPQP</sequence>
<dbReference type="Gene3D" id="3.30.559.10">
    <property type="entry name" value="Chloramphenicol acetyltransferase-like domain"/>
    <property type="match status" value="1"/>
</dbReference>
<protein>
    <submittedName>
        <fullName evidence="5">Uncharacterized protein</fullName>
    </submittedName>
</protein>
<dbReference type="AlphaFoldDB" id="A0A5P1F762"/>
<name>A0A5P1F762_ASPOF</name>
<dbReference type="PANTHER" id="PTHR31147:SF1">
    <property type="entry name" value="ACYL TRANSFERASE 4"/>
    <property type="match status" value="1"/>
</dbReference>
<comment type="similarity">
    <text evidence="1">Belongs to the plant acyltransferase family.</text>
</comment>
<feature type="region of interest" description="Disordered" evidence="4">
    <location>
        <begin position="36"/>
        <end position="56"/>
    </location>
</feature>
<reference evidence="6" key="1">
    <citation type="journal article" date="2017" name="Nat. Commun.">
        <title>The asparagus genome sheds light on the origin and evolution of a young Y chromosome.</title>
        <authorList>
            <person name="Harkess A."/>
            <person name="Zhou J."/>
            <person name="Xu C."/>
            <person name="Bowers J.E."/>
            <person name="Van der Hulst R."/>
            <person name="Ayyampalayam S."/>
            <person name="Mercati F."/>
            <person name="Riccardi P."/>
            <person name="McKain M.R."/>
            <person name="Kakrana A."/>
            <person name="Tang H."/>
            <person name="Ray J."/>
            <person name="Groenendijk J."/>
            <person name="Arikit S."/>
            <person name="Mathioni S.M."/>
            <person name="Nakano M."/>
            <person name="Shan H."/>
            <person name="Telgmann-Rauber A."/>
            <person name="Kanno A."/>
            <person name="Yue Z."/>
            <person name="Chen H."/>
            <person name="Li W."/>
            <person name="Chen Y."/>
            <person name="Xu X."/>
            <person name="Zhang Y."/>
            <person name="Luo S."/>
            <person name="Chen H."/>
            <person name="Gao J."/>
            <person name="Mao Z."/>
            <person name="Pires J.C."/>
            <person name="Luo M."/>
            <person name="Kudrna D."/>
            <person name="Wing R.A."/>
            <person name="Meyers B.C."/>
            <person name="Yi K."/>
            <person name="Kong H."/>
            <person name="Lavrijsen P."/>
            <person name="Sunseri F."/>
            <person name="Falavigna A."/>
            <person name="Ye Y."/>
            <person name="Leebens-Mack J.H."/>
            <person name="Chen G."/>
        </authorList>
    </citation>
    <scope>NUCLEOTIDE SEQUENCE [LARGE SCALE GENOMIC DNA]</scope>
    <source>
        <strain evidence="6">cv. DH0086</strain>
    </source>
</reference>
<dbReference type="Pfam" id="PF02458">
    <property type="entry name" value="Transferase"/>
    <property type="match status" value="1"/>
</dbReference>
<accession>A0A5P1F762</accession>
<gene>
    <name evidence="5" type="ORF">A4U43_C03F4080</name>
</gene>
<keyword evidence="3" id="KW-0012">Acyltransferase</keyword>
<evidence type="ECO:0000256" key="3">
    <source>
        <dbReference type="ARBA" id="ARBA00023315"/>
    </source>
</evidence>
<evidence type="ECO:0000313" key="6">
    <source>
        <dbReference type="Proteomes" id="UP000243459"/>
    </source>
</evidence>
<dbReference type="PANTHER" id="PTHR31147">
    <property type="entry name" value="ACYL TRANSFERASE 4"/>
    <property type="match status" value="1"/>
</dbReference>
<evidence type="ECO:0000313" key="5">
    <source>
        <dbReference type="EMBL" id="ONK74225.1"/>
    </source>
</evidence>